<dbReference type="AlphaFoldDB" id="A0AAF3FCK1"/>
<dbReference type="GO" id="GO:0016020">
    <property type="term" value="C:membrane"/>
    <property type="evidence" value="ECO:0007669"/>
    <property type="project" value="InterPro"/>
</dbReference>
<dbReference type="PROSITE" id="PS51421">
    <property type="entry name" value="RAS"/>
    <property type="match status" value="1"/>
</dbReference>
<evidence type="ECO:0000313" key="3">
    <source>
        <dbReference type="Proteomes" id="UP000887575"/>
    </source>
</evidence>
<protein>
    <submittedName>
        <fullName evidence="4">Uncharacterized protein</fullName>
    </submittedName>
</protein>
<dbReference type="GO" id="GO:0007165">
    <property type="term" value="P:signal transduction"/>
    <property type="evidence" value="ECO:0007669"/>
    <property type="project" value="InterPro"/>
</dbReference>
<name>A0AAF3FCK1_9BILA</name>
<evidence type="ECO:0000256" key="2">
    <source>
        <dbReference type="ARBA" id="ARBA00023134"/>
    </source>
</evidence>
<dbReference type="PROSITE" id="PS51419">
    <property type="entry name" value="RAB"/>
    <property type="match status" value="1"/>
</dbReference>
<dbReference type="PRINTS" id="PR00449">
    <property type="entry name" value="RASTRNSFRMNG"/>
</dbReference>
<dbReference type="PANTHER" id="PTHR24070">
    <property type="entry name" value="RAS, DI-RAS, AND RHEB FAMILY MEMBERS OF SMALL GTPASE SUPERFAMILY"/>
    <property type="match status" value="1"/>
</dbReference>
<dbReference type="SMART" id="SM00174">
    <property type="entry name" value="RHO"/>
    <property type="match status" value="1"/>
</dbReference>
<proteinExistence type="predicted"/>
<dbReference type="GO" id="GO:0005525">
    <property type="term" value="F:GTP binding"/>
    <property type="evidence" value="ECO:0007669"/>
    <property type="project" value="UniProtKB-KW"/>
</dbReference>
<dbReference type="Gene3D" id="3.40.50.300">
    <property type="entry name" value="P-loop containing nucleotide triphosphate hydrolases"/>
    <property type="match status" value="1"/>
</dbReference>
<dbReference type="InterPro" id="IPR001806">
    <property type="entry name" value="Small_GTPase"/>
</dbReference>
<dbReference type="FunFam" id="3.40.50.300:FF:001447">
    <property type="entry name" value="Ras-related protein Rab-1B"/>
    <property type="match status" value="1"/>
</dbReference>
<dbReference type="NCBIfam" id="TIGR00231">
    <property type="entry name" value="small_GTP"/>
    <property type="match status" value="1"/>
</dbReference>
<evidence type="ECO:0000313" key="4">
    <source>
        <dbReference type="WBParaSite" id="MBELARI_LOCUS4665"/>
    </source>
</evidence>
<dbReference type="Proteomes" id="UP000887575">
    <property type="component" value="Unassembled WGS sequence"/>
</dbReference>
<dbReference type="GO" id="GO:0003924">
    <property type="term" value="F:GTPase activity"/>
    <property type="evidence" value="ECO:0007669"/>
    <property type="project" value="InterPro"/>
</dbReference>
<keyword evidence="3" id="KW-1185">Reference proteome</keyword>
<dbReference type="SUPFAM" id="SSF52540">
    <property type="entry name" value="P-loop containing nucleoside triphosphate hydrolases"/>
    <property type="match status" value="1"/>
</dbReference>
<reference evidence="4" key="1">
    <citation type="submission" date="2024-02" db="UniProtKB">
        <authorList>
            <consortium name="WormBaseParasite"/>
        </authorList>
    </citation>
    <scope>IDENTIFICATION</scope>
</reference>
<dbReference type="SMART" id="SM00175">
    <property type="entry name" value="RAB"/>
    <property type="match status" value="1"/>
</dbReference>
<keyword evidence="2" id="KW-0342">GTP-binding</keyword>
<dbReference type="SMART" id="SM00173">
    <property type="entry name" value="RAS"/>
    <property type="match status" value="1"/>
</dbReference>
<keyword evidence="1" id="KW-0547">Nucleotide-binding</keyword>
<dbReference type="InterPro" id="IPR020849">
    <property type="entry name" value="Small_GTPase_Ras-type"/>
</dbReference>
<dbReference type="InterPro" id="IPR027417">
    <property type="entry name" value="P-loop_NTPase"/>
</dbReference>
<accession>A0AAF3FCK1</accession>
<organism evidence="3 4">
    <name type="scientific">Mesorhabditis belari</name>
    <dbReference type="NCBI Taxonomy" id="2138241"/>
    <lineage>
        <taxon>Eukaryota</taxon>
        <taxon>Metazoa</taxon>
        <taxon>Ecdysozoa</taxon>
        <taxon>Nematoda</taxon>
        <taxon>Chromadorea</taxon>
        <taxon>Rhabditida</taxon>
        <taxon>Rhabditina</taxon>
        <taxon>Rhabditomorpha</taxon>
        <taxon>Rhabditoidea</taxon>
        <taxon>Rhabditidae</taxon>
        <taxon>Mesorhabditinae</taxon>
        <taxon>Mesorhabditis</taxon>
    </lineage>
</organism>
<sequence>MKEKYKVAVIGPAGVGKTTIVHQFVYNNYVEVYDPTIEETYKKSFFCGGAHVDLEIVDTAGKEHFPGMLDRYIESADAFLLVYSISDARSFSQIYQLFSRIASIRGPIGIARMLVGAQCDSAKREIDHDDGAQLSAQVQCSFAEVSAKHNINIVEIFDELVAQMRYLKNQDRNRSTNTLNGKGAILPMAGPHPDQWYIRKKESWCCFM</sequence>
<dbReference type="WBParaSite" id="MBELARI_LOCUS4665">
    <property type="protein sequence ID" value="MBELARI_LOCUS4665"/>
    <property type="gene ID" value="MBELARI_LOCUS4665"/>
</dbReference>
<dbReference type="InterPro" id="IPR005225">
    <property type="entry name" value="Small_GTP-bd"/>
</dbReference>
<dbReference type="Pfam" id="PF00071">
    <property type="entry name" value="Ras"/>
    <property type="match status" value="1"/>
</dbReference>
<evidence type="ECO:0000256" key="1">
    <source>
        <dbReference type="ARBA" id="ARBA00022741"/>
    </source>
</evidence>